<feature type="domain" description="DJ-1/PfpI" evidence="1">
    <location>
        <begin position="16"/>
        <end position="162"/>
    </location>
</feature>
<proteinExistence type="predicted"/>
<keyword evidence="3" id="KW-1185">Reference proteome</keyword>
<evidence type="ECO:0000259" key="1">
    <source>
        <dbReference type="Pfam" id="PF01965"/>
    </source>
</evidence>
<dbReference type="InterPro" id="IPR029062">
    <property type="entry name" value="Class_I_gatase-like"/>
</dbReference>
<dbReference type="EMBL" id="CP104064">
    <property type="protein sequence ID" value="WAH35854.1"/>
    <property type="molecule type" value="Genomic_DNA"/>
</dbReference>
<gene>
    <name evidence="2" type="ORF">NZD86_16500</name>
</gene>
<accession>A0ABY6YZ10</accession>
<dbReference type="PANTHER" id="PTHR43130:SF3">
    <property type="entry name" value="HTH-TYPE TRANSCRIPTIONAL REGULATOR RV1931C"/>
    <property type="match status" value="1"/>
</dbReference>
<organism evidence="2 3">
    <name type="scientific">Alicyclobacillus dauci</name>
    <dbReference type="NCBI Taxonomy" id="1475485"/>
    <lineage>
        <taxon>Bacteria</taxon>
        <taxon>Bacillati</taxon>
        <taxon>Bacillota</taxon>
        <taxon>Bacilli</taxon>
        <taxon>Bacillales</taxon>
        <taxon>Alicyclobacillaceae</taxon>
        <taxon>Alicyclobacillus</taxon>
    </lineage>
</organism>
<dbReference type="Pfam" id="PF01965">
    <property type="entry name" value="DJ-1_PfpI"/>
    <property type="match status" value="1"/>
</dbReference>
<evidence type="ECO:0000313" key="3">
    <source>
        <dbReference type="Proteomes" id="UP001164803"/>
    </source>
</evidence>
<dbReference type="RefSeq" id="WP_268043138.1">
    <property type="nucleotide sequence ID" value="NZ_CP104064.1"/>
</dbReference>
<dbReference type="SUPFAM" id="SSF52317">
    <property type="entry name" value="Class I glutamine amidotransferase-like"/>
    <property type="match status" value="1"/>
</dbReference>
<protein>
    <submittedName>
        <fullName evidence="2">DJ-1/PfpI family protein</fullName>
    </submittedName>
</protein>
<dbReference type="Proteomes" id="UP001164803">
    <property type="component" value="Chromosome"/>
</dbReference>
<dbReference type="PANTHER" id="PTHR43130">
    <property type="entry name" value="ARAC-FAMILY TRANSCRIPTIONAL REGULATOR"/>
    <property type="match status" value="1"/>
</dbReference>
<reference evidence="2" key="1">
    <citation type="submission" date="2022-08" db="EMBL/GenBank/DDBJ databases">
        <title>Alicyclobacillus dauci DSM2870, complete genome.</title>
        <authorList>
            <person name="Wang Q."/>
            <person name="Cai R."/>
            <person name="Wang Z."/>
        </authorList>
    </citation>
    <scope>NUCLEOTIDE SEQUENCE</scope>
    <source>
        <strain evidence="2">DSM 28700</strain>
    </source>
</reference>
<dbReference type="Gene3D" id="3.40.50.880">
    <property type="match status" value="1"/>
</dbReference>
<evidence type="ECO:0000313" key="2">
    <source>
        <dbReference type="EMBL" id="WAH35854.1"/>
    </source>
</evidence>
<dbReference type="InterPro" id="IPR052158">
    <property type="entry name" value="INH-QAR"/>
</dbReference>
<name>A0ABY6YZ10_9BACL</name>
<sequence>MYKAALIALPFCSFGDLSELLQQLNHRGFRLRVLSLDGHPVTTAEGIRVLADTSLQDTVPWDLQLIVIPGGQYASEVWGDIRLHRFLRQYDGHRGWIATSKEGVICLAGAGLLGGTRYSAPAHVVKTFGHLLRHAIHTIEPVTVDANVISSDGTQSATFSKMVFERLDLTQ</sequence>
<dbReference type="InterPro" id="IPR002818">
    <property type="entry name" value="DJ-1/PfpI"/>
</dbReference>